<comment type="function">
    <text evidence="5">Bidirectionally degrades single-stranded DNA into large acid-insoluble oligonucleotides, which are then degraded further into small acid-soluble oligonucleotides.</text>
</comment>
<reference evidence="10 11" key="1">
    <citation type="submission" date="2021-08" db="EMBL/GenBank/DDBJ databases">
        <title>Nocardioides bacterium WL0053 sp. nov., isolated from the sediment.</title>
        <authorList>
            <person name="Wang L."/>
            <person name="Zhang D."/>
            <person name="Zhang A."/>
        </authorList>
    </citation>
    <scope>NUCLEOTIDE SEQUENCE [LARGE SCALE GENOMIC DNA]</scope>
    <source>
        <strain evidence="10 11">WL0053</strain>
    </source>
</reference>
<evidence type="ECO:0000256" key="5">
    <source>
        <dbReference type="HAMAP-Rule" id="MF_00378"/>
    </source>
</evidence>
<evidence type="ECO:0000256" key="2">
    <source>
        <dbReference type="ARBA" id="ARBA00022722"/>
    </source>
</evidence>
<dbReference type="Pfam" id="PF13742">
    <property type="entry name" value="tRNA_anti_2"/>
    <property type="match status" value="1"/>
</dbReference>
<evidence type="ECO:0000313" key="10">
    <source>
        <dbReference type="EMBL" id="MBY9075309.1"/>
    </source>
</evidence>
<dbReference type="HAMAP" id="MF_00378">
    <property type="entry name" value="Exonuc_7_L"/>
    <property type="match status" value="1"/>
</dbReference>
<keyword evidence="3 5" id="KW-0378">Hydrolase</keyword>
<dbReference type="InterPro" id="IPR020579">
    <property type="entry name" value="Exonuc_VII_lsu_C"/>
</dbReference>
<dbReference type="InterPro" id="IPR003753">
    <property type="entry name" value="Exonuc_VII_L"/>
</dbReference>
<dbReference type="EMBL" id="JAIEZQ010000002">
    <property type="protein sequence ID" value="MBY9075309.1"/>
    <property type="molecule type" value="Genomic_DNA"/>
</dbReference>
<dbReference type="Pfam" id="PF02601">
    <property type="entry name" value="Exonuc_VII_L"/>
    <property type="match status" value="1"/>
</dbReference>
<proteinExistence type="inferred from homology"/>
<evidence type="ECO:0000259" key="9">
    <source>
        <dbReference type="Pfam" id="PF13742"/>
    </source>
</evidence>
<feature type="region of interest" description="Disordered" evidence="7">
    <location>
        <begin position="400"/>
        <end position="429"/>
    </location>
</feature>
<evidence type="ECO:0000256" key="4">
    <source>
        <dbReference type="ARBA" id="ARBA00022839"/>
    </source>
</evidence>
<feature type="compositionally biased region" description="Basic and acidic residues" evidence="7">
    <location>
        <begin position="400"/>
        <end position="413"/>
    </location>
</feature>
<feature type="domain" description="Exonuclease VII large subunit C-terminal" evidence="8">
    <location>
        <begin position="129"/>
        <end position="346"/>
    </location>
</feature>
<feature type="compositionally biased region" description="Low complexity" evidence="7">
    <location>
        <begin position="419"/>
        <end position="429"/>
    </location>
</feature>
<dbReference type="InterPro" id="IPR025824">
    <property type="entry name" value="OB-fold_nuc-bd_dom"/>
</dbReference>
<comment type="subcellular location">
    <subcellularLocation>
        <location evidence="5 6">Cytoplasm</location>
    </subcellularLocation>
</comment>
<dbReference type="NCBIfam" id="TIGR00237">
    <property type="entry name" value="xseA"/>
    <property type="match status" value="1"/>
</dbReference>
<comment type="subunit">
    <text evidence="5">Heterooligomer composed of large and small subunits.</text>
</comment>
<dbReference type="PANTHER" id="PTHR30008:SF0">
    <property type="entry name" value="EXODEOXYRIBONUCLEASE 7 LARGE SUBUNIT"/>
    <property type="match status" value="1"/>
</dbReference>
<accession>A0ABS7RLG2</accession>
<evidence type="ECO:0000256" key="3">
    <source>
        <dbReference type="ARBA" id="ARBA00022801"/>
    </source>
</evidence>
<keyword evidence="2 5" id="KW-0540">Nuclease</keyword>
<keyword evidence="4 5" id="KW-0269">Exonuclease</keyword>
<comment type="similarity">
    <text evidence="5 6">Belongs to the XseA family.</text>
</comment>
<dbReference type="EC" id="3.1.11.6" evidence="5"/>
<dbReference type="CDD" id="cd04489">
    <property type="entry name" value="ExoVII_LU_OBF"/>
    <property type="match status" value="1"/>
</dbReference>
<sequence length="429" mass="47470">MALQTSAEHPAPVRQIAMAISGWIDRLGAVWVEGQVAQLNRRQGMNTVFITLRDTVADISVPVTCSRQVFDSLNPPVVEGASVVVFAKPSYYANRGTLSLYATDIRMVGLGELLARLERRRQLLAAEGLFARELKRPLPFLPRTVGLITGRESAAERDVLENARRRWPAVSFRVVNTSVQGTNAAREVIDALGALDRDPEVDVIIIARGGGAVEDLLPFSDEALIRAVHQARTPVVSAIGHEPDTPILDLVADVRASTPTDAAKTVVPDVSEEIDRIRHLRDRGRHVMTTWLGQQMHQLEAVRARPSLANPRSTLDDRARDIEELRARTRRTLHHQVDRAHNDLMHQLARVRSLSPLATLERGYAVLQDADGHVVTSIDQARPDQEMHVRVRDGRVHVVVRDTEPDPALHPDGTDETTGETTSETQENA</sequence>
<name>A0ABS7RLG2_9ACTN</name>
<evidence type="ECO:0000313" key="11">
    <source>
        <dbReference type="Proteomes" id="UP000754710"/>
    </source>
</evidence>
<comment type="catalytic activity">
    <reaction evidence="5 6">
        <text>Exonucleolytic cleavage in either 5'- to 3'- or 3'- to 5'-direction to yield nucleoside 5'-phosphates.</text>
        <dbReference type="EC" id="3.1.11.6"/>
    </reaction>
</comment>
<feature type="domain" description="OB-fold nucleic acid binding" evidence="9">
    <location>
        <begin position="13"/>
        <end position="106"/>
    </location>
</feature>
<evidence type="ECO:0000256" key="6">
    <source>
        <dbReference type="RuleBase" id="RU004355"/>
    </source>
</evidence>
<dbReference type="PANTHER" id="PTHR30008">
    <property type="entry name" value="EXODEOXYRIBONUCLEASE 7 LARGE SUBUNIT"/>
    <property type="match status" value="1"/>
</dbReference>
<keyword evidence="11" id="KW-1185">Reference proteome</keyword>
<organism evidence="10 11">
    <name type="scientific">Nocardioides jiangsuensis</name>
    <dbReference type="NCBI Taxonomy" id="2866161"/>
    <lineage>
        <taxon>Bacteria</taxon>
        <taxon>Bacillati</taxon>
        <taxon>Actinomycetota</taxon>
        <taxon>Actinomycetes</taxon>
        <taxon>Propionibacteriales</taxon>
        <taxon>Nocardioidaceae</taxon>
        <taxon>Nocardioides</taxon>
    </lineage>
</organism>
<dbReference type="RefSeq" id="WP_221025073.1">
    <property type="nucleotide sequence ID" value="NZ_JAIEZQ010000002.1"/>
</dbReference>
<evidence type="ECO:0000259" key="8">
    <source>
        <dbReference type="Pfam" id="PF02601"/>
    </source>
</evidence>
<keyword evidence="1 5" id="KW-0963">Cytoplasm</keyword>
<evidence type="ECO:0000256" key="7">
    <source>
        <dbReference type="SAM" id="MobiDB-lite"/>
    </source>
</evidence>
<dbReference type="GO" id="GO:0008855">
    <property type="term" value="F:exodeoxyribonuclease VII activity"/>
    <property type="evidence" value="ECO:0007669"/>
    <property type="project" value="UniProtKB-EC"/>
</dbReference>
<comment type="caution">
    <text evidence="10">The sequence shown here is derived from an EMBL/GenBank/DDBJ whole genome shotgun (WGS) entry which is preliminary data.</text>
</comment>
<dbReference type="Proteomes" id="UP000754710">
    <property type="component" value="Unassembled WGS sequence"/>
</dbReference>
<gene>
    <name evidence="5 10" type="primary">xseA</name>
    <name evidence="10" type="ORF">K1X13_10810</name>
</gene>
<protein>
    <recommendedName>
        <fullName evidence="5">Exodeoxyribonuclease 7 large subunit</fullName>
        <ecNumber evidence="5">3.1.11.6</ecNumber>
    </recommendedName>
    <alternativeName>
        <fullName evidence="5">Exodeoxyribonuclease VII large subunit</fullName>
        <shortName evidence="5">Exonuclease VII large subunit</shortName>
    </alternativeName>
</protein>
<evidence type="ECO:0000256" key="1">
    <source>
        <dbReference type="ARBA" id="ARBA00022490"/>
    </source>
</evidence>